<proteinExistence type="predicted"/>
<evidence type="ECO:0000256" key="2">
    <source>
        <dbReference type="ARBA" id="ARBA00022692"/>
    </source>
</evidence>
<dbReference type="EMBL" id="PFAM01000013">
    <property type="protein sequence ID" value="PIT96069.1"/>
    <property type="molecule type" value="Genomic_DNA"/>
</dbReference>
<gene>
    <name evidence="6" type="ORF">COT94_02285</name>
</gene>
<dbReference type="InterPro" id="IPR003825">
    <property type="entry name" value="Colicin-V_CvpA"/>
</dbReference>
<dbReference type="GO" id="GO:0016020">
    <property type="term" value="C:membrane"/>
    <property type="evidence" value="ECO:0007669"/>
    <property type="project" value="UniProtKB-SubCell"/>
</dbReference>
<evidence type="ECO:0000313" key="6">
    <source>
        <dbReference type="EMBL" id="PIT96069.1"/>
    </source>
</evidence>
<comment type="subcellular location">
    <subcellularLocation>
        <location evidence="1">Membrane</location>
        <topology evidence="1">Multi-pass membrane protein</topology>
    </subcellularLocation>
</comment>
<organism evidence="6 7">
    <name type="scientific">Candidatus Falkowbacteria bacterium CG10_big_fil_rev_8_21_14_0_10_37_14</name>
    <dbReference type="NCBI Taxonomy" id="1974561"/>
    <lineage>
        <taxon>Bacteria</taxon>
        <taxon>Candidatus Falkowiibacteriota</taxon>
    </lineage>
</organism>
<comment type="caution">
    <text evidence="6">The sequence shown here is derived from an EMBL/GenBank/DDBJ whole genome shotgun (WGS) entry which is preliminary data.</text>
</comment>
<dbReference type="Proteomes" id="UP000228533">
    <property type="component" value="Unassembled WGS sequence"/>
</dbReference>
<evidence type="ECO:0000256" key="4">
    <source>
        <dbReference type="ARBA" id="ARBA00023136"/>
    </source>
</evidence>
<dbReference type="GO" id="GO:0009403">
    <property type="term" value="P:toxin biosynthetic process"/>
    <property type="evidence" value="ECO:0007669"/>
    <property type="project" value="InterPro"/>
</dbReference>
<evidence type="ECO:0000313" key="7">
    <source>
        <dbReference type="Proteomes" id="UP000228533"/>
    </source>
</evidence>
<reference evidence="7" key="1">
    <citation type="submission" date="2017-09" db="EMBL/GenBank/DDBJ databases">
        <title>Depth-based differentiation of microbial function through sediment-hosted aquifers and enrichment of novel symbionts in the deep terrestrial subsurface.</title>
        <authorList>
            <person name="Probst A.J."/>
            <person name="Ladd B."/>
            <person name="Jarett J.K."/>
            <person name="Geller-Mcgrath D.E."/>
            <person name="Sieber C.M.K."/>
            <person name="Emerson J.B."/>
            <person name="Anantharaman K."/>
            <person name="Thomas B.C."/>
            <person name="Malmstrom R."/>
            <person name="Stieglmeier M."/>
            <person name="Klingl A."/>
            <person name="Woyke T."/>
            <person name="Ryan C.M."/>
            <person name="Banfield J.F."/>
        </authorList>
    </citation>
    <scope>NUCLEOTIDE SEQUENCE [LARGE SCALE GENOMIC DNA]</scope>
</reference>
<dbReference type="PANTHER" id="PTHR37306">
    <property type="entry name" value="COLICIN V PRODUCTION PROTEIN"/>
    <property type="match status" value="1"/>
</dbReference>
<feature type="transmembrane region" description="Helical" evidence="5">
    <location>
        <begin position="111"/>
        <end position="131"/>
    </location>
</feature>
<accession>A0A2M6WTD8</accession>
<keyword evidence="4 5" id="KW-0472">Membrane</keyword>
<dbReference type="PANTHER" id="PTHR37306:SF1">
    <property type="entry name" value="COLICIN V PRODUCTION PROTEIN"/>
    <property type="match status" value="1"/>
</dbReference>
<evidence type="ECO:0000256" key="5">
    <source>
        <dbReference type="SAM" id="Phobius"/>
    </source>
</evidence>
<evidence type="ECO:0008006" key="8">
    <source>
        <dbReference type="Google" id="ProtNLM"/>
    </source>
</evidence>
<name>A0A2M6WTD8_9BACT</name>
<feature type="transmembrane region" description="Helical" evidence="5">
    <location>
        <begin position="12"/>
        <end position="31"/>
    </location>
</feature>
<keyword evidence="2 5" id="KW-0812">Transmembrane</keyword>
<evidence type="ECO:0000256" key="1">
    <source>
        <dbReference type="ARBA" id="ARBA00004141"/>
    </source>
</evidence>
<evidence type="ECO:0000256" key="3">
    <source>
        <dbReference type="ARBA" id="ARBA00022989"/>
    </source>
</evidence>
<dbReference type="AlphaFoldDB" id="A0A2M6WTD8"/>
<protein>
    <recommendedName>
        <fullName evidence="8">Colicin V production protein</fullName>
    </recommendedName>
</protein>
<keyword evidence="3 5" id="KW-1133">Transmembrane helix</keyword>
<dbReference type="Pfam" id="PF02674">
    <property type="entry name" value="Colicin_V"/>
    <property type="match status" value="1"/>
</dbReference>
<feature type="transmembrane region" description="Helical" evidence="5">
    <location>
        <begin position="71"/>
        <end position="90"/>
    </location>
</feature>
<sequence length="177" mass="19506">MTLPTTLPLVDIILLLFLAGFVFYGLFFGLIRTVGSILGVVVGTWVASRVYLWVFSLVGSLAFGHENTGKVIVFIVCFTVINRIIGLLFAMIDRTYHLLTFVPFLKTINRLGGVVLGFLEGGLVLGLLLYVSARYVPAGIWAATQIQDSGLAPFFLDFANWLVPLLPEILRQLKSII</sequence>
<feature type="transmembrane region" description="Helical" evidence="5">
    <location>
        <begin position="38"/>
        <end position="59"/>
    </location>
</feature>